<reference evidence="2 3" key="1">
    <citation type="journal article" date="2024" name="Int. J. Syst. Evol. Microbiol.">
        <title>Paenibacillus hexagrammi sp. nov., a novel bacterium isolated from the gut content of Hexagrammos agrammus.</title>
        <authorList>
            <person name="Jung H.K."/>
            <person name="Kim D.G."/>
            <person name="Zin H."/>
            <person name="Park J."/>
            <person name="Jung H."/>
            <person name="Kim Y.O."/>
            <person name="Kong H.J."/>
            <person name="Kim J.W."/>
            <person name="Kim Y.S."/>
        </authorList>
    </citation>
    <scope>NUCLEOTIDE SEQUENCE [LARGE SCALE GENOMIC DNA]</scope>
    <source>
        <strain evidence="2 3">YPD9-1</strain>
    </source>
</reference>
<dbReference type="RefSeq" id="WP_235117668.1">
    <property type="nucleotide sequence ID" value="NZ_CP090978.1"/>
</dbReference>
<proteinExistence type="predicted"/>
<dbReference type="Pfam" id="PF07969">
    <property type="entry name" value="Amidohydro_3"/>
    <property type="match status" value="1"/>
</dbReference>
<dbReference type="Proteomes" id="UP001649230">
    <property type="component" value="Chromosome"/>
</dbReference>
<dbReference type="InterPro" id="IPR032466">
    <property type="entry name" value="Metal_Hydrolase"/>
</dbReference>
<evidence type="ECO:0000313" key="2">
    <source>
        <dbReference type="EMBL" id="UJF31321.1"/>
    </source>
</evidence>
<dbReference type="PANTHER" id="PTHR32027:SF0">
    <property type="entry name" value="CYTOSINE DEAMINASE"/>
    <property type="match status" value="1"/>
</dbReference>
<feature type="domain" description="Amidohydrolase 3" evidence="1">
    <location>
        <begin position="2"/>
        <end position="123"/>
    </location>
</feature>
<accession>A0ABY3SDQ0</accession>
<keyword evidence="3" id="KW-1185">Reference proteome</keyword>
<dbReference type="SUPFAM" id="SSF51556">
    <property type="entry name" value="Metallo-dependent hydrolases"/>
    <property type="match status" value="1"/>
</dbReference>
<name>A0ABY3SDQ0_9BACL</name>
<dbReference type="InterPro" id="IPR013108">
    <property type="entry name" value="Amidohydro_3"/>
</dbReference>
<gene>
    <name evidence="2" type="ORF">L0M14_15785</name>
</gene>
<evidence type="ECO:0000259" key="1">
    <source>
        <dbReference type="Pfam" id="PF07969"/>
    </source>
</evidence>
<protein>
    <submittedName>
        <fullName evidence="2">Amidohydrolase family protein</fullName>
    </submittedName>
</protein>
<dbReference type="PANTHER" id="PTHR32027">
    <property type="entry name" value="CYTOSINE DEAMINASE"/>
    <property type="match status" value="1"/>
</dbReference>
<dbReference type="EMBL" id="CP090978">
    <property type="protein sequence ID" value="UJF31321.1"/>
    <property type="molecule type" value="Genomic_DNA"/>
</dbReference>
<dbReference type="InterPro" id="IPR052349">
    <property type="entry name" value="Metallo-hydrolase_Enzymes"/>
</dbReference>
<organism evidence="2 3">
    <name type="scientific">Paenibacillus hexagrammi</name>
    <dbReference type="NCBI Taxonomy" id="2908839"/>
    <lineage>
        <taxon>Bacteria</taxon>
        <taxon>Bacillati</taxon>
        <taxon>Bacillota</taxon>
        <taxon>Bacilli</taxon>
        <taxon>Bacillales</taxon>
        <taxon>Paenibacillaceae</taxon>
        <taxon>Paenibacillus</taxon>
    </lineage>
</organism>
<sequence length="138" mass="15058">MQGRFDGFPKGRGIARIKEMLQAGVNVSIAHDDIQTPFYPLGNGSLLQAAHMAAHLAHMTGRQDLYELVRMVTDRAAQVMQLGSYGISEGNPASFVLMPAEDAADLLRVQPVCRYVVRHGRIISQTTPPQNSLNVSLS</sequence>
<evidence type="ECO:0000313" key="3">
    <source>
        <dbReference type="Proteomes" id="UP001649230"/>
    </source>
</evidence>
<dbReference type="Gene3D" id="3.20.20.140">
    <property type="entry name" value="Metal-dependent hydrolases"/>
    <property type="match status" value="1"/>
</dbReference>